<proteinExistence type="predicted"/>
<dbReference type="Gene3D" id="1.10.555.10">
    <property type="entry name" value="Rho GTPase activation protein"/>
    <property type="match status" value="1"/>
</dbReference>
<dbReference type="PROSITE" id="PS50238">
    <property type="entry name" value="RHOGAP"/>
    <property type="match status" value="1"/>
</dbReference>
<keyword evidence="3" id="KW-1185">Reference proteome</keyword>
<protein>
    <submittedName>
        <fullName evidence="4">Rho-GAP domain-containing protein</fullName>
    </submittedName>
</protein>
<organism evidence="3 4">
    <name type="scientific">Parascaris equorum</name>
    <name type="common">Equine roundworm</name>
    <dbReference type="NCBI Taxonomy" id="6256"/>
    <lineage>
        <taxon>Eukaryota</taxon>
        <taxon>Metazoa</taxon>
        <taxon>Ecdysozoa</taxon>
        <taxon>Nematoda</taxon>
        <taxon>Chromadorea</taxon>
        <taxon>Rhabditida</taxon>
        <taxon>Spirurina</taxon>
        <taxon>Ascaridomorpha</taxon>
        <taxon>Ascaridoidea</taxon>
        <taxon>Ascarididae</taxon>
        <taxon>Parascaris</taxon>
    </lineage>
</organism>
<dbReference type="InterPro" id="IPR008936">
    <property type="entry name" value="Rho_GTPase_activation_prot"/>
</dbReference>
<name>A0A914RNV4_PAREQ</name>
<evidence type="ECO:0000313" key="3">
    <source>
        <dbReference type="Proteomes" id="UP000887564"/>
    </source>
</evidence>
<evidence type="ECO:0000256" key="1">
    <source>
        <dbReference type="ARBA" id="ARBA00022468"/>
    </source>
</evidence>
<dbReference type="InterPro" id="IPR037863">
    <property type="entry name" value="RHOGAP6/36"/>
</dbReference>
<dbReference type="AlphaFoldDB" id="A0A914RNV4"/>
<evidence type="ECO:0000259" key="2">
    <source>
        <dbReference type="PROSITE" id="PS50238"/>
    </source>
</evidence>
<dbReference type="WBParaSite" id="PEQ_0000798101-mRNA-1">
    <property type="protein sequence ID" value="PEQ_0000798101-mRNA-1"/>
    <property type="gene ID" value="PEQ_0000798101"/>
</dbReference>
<dbReference type="PANTHER" id="PTHR12635:SF7">
    <property type="entry name" value="RHO GTPASE ACTIVATING PROTEIN 6-RELATED"/>
    <property type="match status" value="1"/>
</dbReference>
<evidence type="ECO:0000313" key="4">
    <source>
        <dbReference type="WBParaSite" id="PEQ_0000798101-mRNA-1"/>
    </source>
</evidence>
<dbReference type="Proteomes" id="UP000887564">
    <property type="component" value="Unplaced"/>
</dbReference>
<reference evidence="4" key="1">
    <citation type="submission" date="2022-11" db="UniProtKB">
        <authorList>
            <consortium name="WormBaseParasite"/>
        </authorList>
    </citation>
    <scope>IDENTIFICATION</scope>
</reference>
<keyword evidence="1" id="KW-0343">GTPase activation</keyword>
<dbReference type="InterPro" id="IPR000198">
    <property type="entry name" value="RhoGAP_dom"/>
</dbReference>
<sequence>MEATPLMIKLVAIRRMMEIMAKTCILHGLFVELGVEDRIECIRMLFALLPQANVDTLFVLLNFLREVAANASDQLNECGEVVR</sequence>
<dbReference type="SUPFAM" id="SSF48350">
    <property type="entry name" value="GTPase activation domain, GAP"/>
    <property type="match status" value="1"/>
</dbReference>
<dbReference type="GO" id="GO:0007165">
    <property type="term" value="P:signal transduction"/>
    <property type="evidence" value="ECO:0007669"/>
    <property type="project" value="InterPro"/>
</dbReference>
<dbReference type="Pfam" id="PF00620">
    <property type="entry name" value="RhoGAP"/>
    <property type="match status" value="1"/>
</dbReference>
<feature type="domain" description="Rho-GAP" evidence="2">
    <location>
        <begin position="1"/>
        <end position="83"/>
    </location>
</feature>
<dbReference type="GO" id="GO:0005096">
    <property type="term" value="F:GTPase activator activity"/>
    <property type="evidence" value="ECO:0007669"/>
    <property type="project" value="UniProtKB-KW"/>
</dbReference>
<dbReference type="PANTHER" id="PTHR12635">
    <property type="entry name" value="RHO-GTPASE-ACTIVATING PROTEIN 6 FAMILY MEMBER"/>
    <property type="match status" value="1"/>
</dbReference>
<accession>A0A914RNV4</accession>